<reference evidence="1" key="1">
    <citation type="submission" date="2020-06" db="EMBL/GenBank/DDBJ databases">
        <authorList>
            <person name="Li T."/>
            <person name="Hu X."/>
            <person name="Zhang T."/>
            <person name="Song X."/>
            <person name="Zhang H."/>
            <person name="Dai N."/>
            <person name="Sheng W."/>
            <person name="Hou X."/>
            <person name="Wei L."/>
        </authorList>
    </citation>
    <scope>NUCLEOTIDE SEQUENCE</scope>
    <source>
        <strain evidence="1">KEN1</strain>
        <tissue evidence="1">Leaf</tissue>
    </source>
</reference>
<reference evidence="1" key="2">
    <citation type="journal article" date="2024" name="Plant">
        <title>Genomic evolution and insights into agronomic trait innovations of Sesamum species.</title>
        <authorList>
            <person name="Miao H."/>
            <person name="Wang L."/>
            <person name="Qu L."/>
            <person name="Liu H."/>
            <person name="Sun Y."/>
            <person name="Le M."/>
            <person name="Wang Q."/>
            <person name="Wei S."/>
            <person name="Zheng Y."/>
            <person name="Lin W."/>
            <person name="Duan Y."/>
            <person name="Cao H."/>
            <person name="Xiong S."/>
            <person name="Wang X."/>
            <person name="Wei L."/>
            <person name="Li C."/>
            <person name="Ma Q."/>
            <person name="Ju M."/>
            <person name="Zhao R."/>
            <person name="Li G."/>
            <person name="Mu C."/>
            <person name="Tian Q."/>
            <person name="Mei H."/>
            <person name="Zhang T."/>
            <person name="Gao T."/>
            <person name="Zhang H."/>
        </authorList>
    </citation>
    <scope>NUCLEOTIDE SEQUENCE</scope>
    <source>
        <strain evidence="1">KEN1</strain>
    </source>
</reference>
<dbReference type="AlphaFoldDB" id="A0AAW2WT75"/>
<protein>
    <submittedName>
        <fullName evidence="1">Uncharacterized protein</fullName>
    </submittedName>
</protein>
<accession>A0AAW2WT75</accession>
<proteinExistence type="predicted"/>
<dbReference type="EMBL" id="JACGWN010000007">
    <property type="protein sequence ID" value="KAL0444471.1"/>
    <property type="molecule type" value="Genomic_DNA"/>
</dbReference>
<comment type="caution">
    <text evidence="1">The sequence shown here is derived from an EMBL/GenBank/DDBJ whole genome shotgun (WGS) entry which is preliminary data.</text>
</comment>
<gene>
    <name evidence="1" type="ORF">Slati_2169800</name>
</gene>
<name>A0AAW2WT75_9LAMI</name>
<sequence length="131" mass="14048">MSDGVATLGGAVADTCSRKAAATICWIAPSKAGDNSSVDVFEDVLRRGGSVAGPTSHGGGGARIRVTGVDPASVGVGVLLRPPVELVYHWGRLQPFACLKDGWDFLWELTPVTHKLFHRWRQLMRVILARV</sequence>
<evidence type="ECO:0000313" key="1">
    <source>
        <dbReference type="EMBL" id="KAL0444471.1"/>
    </source>
</evidence>
<organism evidence="1">
    <name type="scientific">Sesamum latifolium</name>
    <dbReference type="NCBI Taxonomy" id="2727402"/>
    <lineage>
        <taxon>Eukaryota</taxon>
        <taxon>Viridiplantae</taxon>
        <taxon>Streptophyta</taxon>
        <taxon>Embryophyta</taxon>
        <taxon>Tracheophyta</taxon>
        <taxon>Spermatophyta</taxon>
        <taxon>Magnoliopsida</taxon>
        <taxon>eudicotyledons</taxon>
        <taxon>Gunneridae</taxon>
        <taxon>Pentapetalae</taxon>
        <taxon>asterids</taxon>
        <taxon>lamiids</taxon>
        <taxon>Lamiales</taxon>
        <taxon>Pedaliaceae</taxon>
        <taxon>Sesamum</taxon>
    </lineage>
</organism>